<dbReference type="EMBL" id="LFOD01000007">
    <property type="protein sequence ID" value="KMV18433.1"/>
    <property type="molecule type" value="Genomic_DNA"/>
</dbReference>
<feature type="transmembrane region" description="Helical" evidence="1">
    <location>
        <begin position="128"/>
        <end position="145"/>
    </location>
</feature>
<keyword evidence="1" id="KW-0472">Membrane</keyword>
<evidence type="ECO:0000313" key="3">
    <source>
        <dbReference type="Proteomes" id="UP000037594"/>
    </source>
</evidence>
<dbReference type="Pfam" id="PF14325">
    <property type="entry name" value="DUF4383"/>
    <property type="match status" value="1"/>
</dbReference>
<reference evidence="2 3" key="1">
    <citation type="submission" date="2015-06" db="EMBL/GenBank/DDBJ databases">
        <title>Genome sequence of Mycobacterium conceptionense strain MLE.</title>
        <authorList>
            <person name="Greninger A.L."/>
            <person name="Cunningham G."/>
            <person name="Chiu C.Y."/>
            <person name="Miller S."/>
        </authorList>
    </citation>
    <scope>NUCLEOTIDE SEQUENCE [LARGE SCALE GENOMIC DNA]</scope>
    <source>
        <strain evidence="2 3">MLE</strain>
    </source>
</reference>
<comment type="caution">
    <text evidence="2">The sequence shown here is derived from an EMBL/GenBank/DDBJ whole genome shotgun (WGS) entry which is preliminary data.</text>
</comment>
<protein>
    <submittedName>
        <fullName evidence="2">Membrane protein</fullName>
    </submittedName>
</protein>
<organism evidence="2 3">
    <name type="scientific">Mycolicibacterium conceptionense</name>
    <dbReference type="NCBI Taxonomy" id="451644"/>
    <lineage>
        <taxon>Bacteria</taxon>
        <taxon>Bacillati</taxon>
        <taxon>Actinomycetota</taxon>
        <taxon>Actinomycetes</taxon>
        <taxon>Mycobacteriales</taxon>
        <taxon>Mycobacteriaceae</taxon>
        <taxon>Mycolicibacterium</taxon>
    </lineage>
</organism>
<keyword evidence="1" id="KW-0812">Transmembrane</keyword>
<feature type="transmembrane region" description="Helical" evidence="1">
    <location>
        <begin position="89"/>
        <end position="108"/>
    </location>
</feature>
<feature type="transmembrane region" description="Helical" evidence="1">
    <location>
        <begin position="58"/>
        <end position="82"/>
    </location>
</feature>
<keyword evidence="1" id="KW-1133">Transmembrane helix</keyword>
<name>A0A0J8UA32_9MYCO</name>
<dbReference type="PATRIC" id="fig|451644.5.peg.2160"/>
<evidence type="ECO:0000313" key="2">
    <source>
        <dbReference type="EMBL" id="KMV18433.1"/>
    </source>
</evidence>
<dbReference type="Proteomes" id="UP000037594">
    <property type="component" value="Unassembled WGS sequence"/>
</dbReference>
<sequence length="163" mass="16995">MGTPNPRSSGTPVQWTPLQASALIVGILFLIVGVLGFIPGVTSDYGDLHWAGHHSGAMLLGLFSVSVLHNLVHLAFGVAGVLMARHVGAARAFLIGGGLIYAVLWLYGLFIDRDSAANFIPVNTADNWLHFGLALVMIVLGLVFGRSVTTAHGIGTGAPGTIE</sequence>
<evidence type="ECO:0000256" key="1">
    <source>
        <dbReference type="SAM" id="Phobius"/>
    </source>
</evidence>
<dbReference type="AlphaFoldDB" id="A0A0J8UA32"/>
<feature type="transmembrane region" description="Helical" evidence="1">
    <location>
        <begin position="20"/>
        <end position="38"/>
    </location>
</feature>
<accession>A0A0J8UA32</accession>
<proteinExistence type="predicted"/>
<gene>
    <name evidence="2" type="ORF">ACT17_10510</name>
</gene>
<dbReference type="RefSeq" id="WP_043370190.1">
    <property type="nucleotide sequence ID" value="NZ_AGSZ01000555.1"/>
</dbReference>